<keyword evidence="2" id="KW-1133">Transmembrane helix</keyword>
<reference evidence="4 5" key="1">
    <citation type="submission" date="2016-08" db="EMBL/GenBank/DDBJ databases">
        <authorList>
            <person name="Seilhamer J.J."/>
        </authorList>
    </citation>
    <scope>NUCLEOTIDE SEQUENCE [LARGE SCALE GENOMIC DNA]</scope>
    <source>
        <strain evidence="4">Buetzberg</strain>
    </source>
</reference>
<dbReference type="InterPro" id="IPR026870">
    <property type="entry name" value="Zinc_ribbon_dom"/>
</dbReference>
<dbReference type="InterPro" id="IPR012340">
    <property type="entry name" value="NA-bd_OB-fold"/>
</dbReference>
<feature type="region of interest" description="Disordered" evidence="1">
    <location>
        <begin position="82"/>
        <end position="109"/>
    </location>
</feature>
<dbReference type="Gene3D" id="2.40.50.140">
    <property type="entry name" value="Nucleic acid-binding proteins"/>
    <property type="match status" value="1"/>
</dbReference>
<sequence>MTKICPNCGTENSDTAVFCQSCGEDMKKVATSTKTASNGGISGFWNNRGKGGKAAIGIGGICCIGLILIIILGGMFSSDQTTTTDTNSSSVSNSTSDSSASTTSTPTATTPTKVTISQLYNNKIKTGTYVQVTGTVLQSDGTSLRIENSDGQDIVVEGDSLNAYENKAVTVVGTYTGPNSYDTVMGSSRTVPFIENAKIVS</sequence>
<proteinExistence type="predicted"/>
<keyword evidence="5" id="KW-1185">Reference proteome</keyword>
<feature type="domain" description="Zinc-ribbon" evidence="3">
    <location>
        <begin position="5"/>
        <end position="23"/>
    </location>
</feature>
<dbReference type="Pfam" id="PF13240">
    <property type="entry name" value="Zn_Ribbon_1"/>
    <property type="match status" value="1"/>
</dbReference>
<dbReference type="KEGG" id="mcub:MCBB_0965"/>
<evidence type="ECO:0000256" key="2">
    <source>
        <dbReference type="SAM" id="Phobius"/>
    </source>
</evidence>
<dbReference type="AlphaFoldDB" id="A0A1D3L1U1"/>
<dbReference type="RefSeq" id="WP_071906678.1">
    <property type="nucleotide sequence ID" value="NZ_LT607756.1"/>
</dbReference>
<evidence type="ECO:0000313" key="4">
    <source>
        <dbReference type="EMBL" id="SCG85525.1"/>
    </source>
</evidence>
<name>A0A1D3L1U1_9EURY</name>
<dbReference type="OrthoDB" id="71616at2157"/>
<dbReference type="EMBL" id="LT607756">
    <property type="protein sequence ID" value="SCG85525.1"/>
    <property type="molecule type" value="Genomic_DNA"/>
</dbReference>
<gene>
    <name evidence="4" type="ORF">MCBB_0965</name>
</gene>
<evidence type="ECO:0000313" key="5">
    <source>
        <dbReference type="Proteomes" id="UP000094707"/>
    </source>
</evidence>
<keyword evidence="2" id="KW-0472">Membrane</keyword>
<evidence type="ECO:0000256" key="1">
    <source>
        <dbReference type="SAM" id="MobiDB-lite"/>
    </source>
</evidence>
<protein>
    <submittedName>
        <fullName evidence="4">Zinc-ribbon domain</fullName>
    </submittedName>
</protein>
<evidence type="ECO:0000259" key="3">
    <source>
        <dbReference type="Pfam" id="PF13240"/>
    </source>
</evidence>
<dbReference type="GeneID" id="30411813"/>
<feature type="transmembrane region" description="Helical" evidence="2">
    <location>
        <begin position="54"/>
        <end position="76"/>
    </location>
</feature>
<keyword evidence="2" id="KW-0812">Transmembrane</keyword>
<accession>A0A1D3L1U1</accession>
<dbReference type="Proteomes" id="UP000094707">
    <property type="component" value="Chromosome I"/>
</dbReference>
<organism evidence="4 5">
    <name type="scientific">Methanobacterium congolense</name>
    <dbReference type="NCBI Taxonomy" id="118062"/>
    <lineage>
        <taxon>Archaea</taxon>
        <taxon>Methanobacteriati</taxon>
        <taxon>Methanobacteriota</taxon>
        <taxon>Methanomada group</taxon>
        <taxon>Methanobacteria</taxon>
        <taxon>Methanobacteriales</taxon>
        <taxon>Methanobacteriaceae</taxon>
        <taxon>Methanobacterium</taxon>
    </lineage>
</organism>